<dbReference type="PANTHER" id="PTHR45803">
    <property type="entry name" value="SOX100B"/>
    <property type="match status" value="1"/>
</dbReference>
<dbReference type="InterPro" id="IPR050917">
    <property type="entry name" value="SOX_TF"/>
</dbReference>
<evidence type="ECO:0000259" key="8">
    <source>
        <dbReference type="PROSITE" id="PS50118"/>
    </source>
</evidence>
<keyword evidence="3 6" id="KW-0238">DNA-binding</keyword>
<dbReference type="PROSITE" id="PS50118">
    <property type="entry name" value="HMG_BOX_2"/>
    <property type="match status" value="1"/>
</dbReference>
<accession>A0A0F8B3Q3</accession>
<reference evidence="9 10" key="1">
    <citation type="submission" date="2015-04" db="EMBL/GenBank/DDBJ databases">
        <title>Genome sequence of Ceratocystis platani, a major pathogen of plane trees.</title>
        <authorList>
            <person name="Belbahri L."/>
        </authorList>
    </citation>
    <scope>NUCLEOTIDE SEQUENCE [LARGE SCALE GENOMIC DNA]</scope>
    <source>
        <strain evidence="9 10">CFO</strain>
    </source>
</reference>
<dbReference type="GO" id="GO:0000978">
    <property type="term" value="F:RNA polymerase II cis-regulatory region sequence-specific DNA binding"/>
    <property type="evidence" value="ECO:0007669"/>
    <property type="project" value="TreeGrafter"/>
</dbReference>
<feature type="compositionally biased region" description="Polar residues" evidence="7">
    <location>
        <begin position="1"/>
        <end position="14"/>
    </location>
</feature>
<comment type="subcellular location">
    <subcellularLocation>
        <location evidence="1">Nucleus</location>
    </subcellularLocation>
</comment>
<evidence type="ECO:0000256" key="4">
    <source>
        <dbReference type="ARBA" id="ARBA00023163"/>
    </source>
</evidence>
<dbReference type="Pfam" id="PF00505">
    <property type="entry name" value="HMG_box"/>
    <property type="match status" value="1"/>
</dbReference>
<feature type="domain" description="HMG box" evidence="8">
    <location>
        <begin position="160"/>
        <end position="228"/>
    </location>
</feature>
<dbReference type="PANTHER" id="PTHR45803:SF5">
    <property type="entry name" value="SOX100B"/>
    <property type="match status" value="1"/>
</dbReference>
<feature type="region of interest" description="Disordered" evidence="7">
    <location>
        <begin position="383"/>
        <end position="403"/>
    </location>
</feature>
<dbReference type="AlphaFoldDB" id="A0A0F8B3Q3"/>
<dbReference type="GO" id="GO:0000981">
    <property type="term" value="F:DNA-binding transcription factor activity, RNA polymerase II-specific"/>
    <property type="evidence" value="ECO:0007669"/>
    <property type="project" value="TreeGrafter"/>
</dbReference>
<evidence type="ECO:0000256" key="1">
    <source>
        <dbReference type="ARBA" id="ARBA00004123"/>
    </source>
</evidence>
<name>A0A0F8B3Q3_CERFI</name>
<evidence type="ECO:0000256" key="2">
    <source>
        <dbReference type="ARBA" id="ARBA00023015"/>
    </source>
</evidence>
<dbReference type="Gene3D" id="1.10.30.10">
    <property type="entry name" value="High mobility group box domain"/>
    <property type="match status" value="1"/>
</dbReference>
<comment type="caution">
    <text evidence="9">The sequence shown here is derived from an EMBL/GenBank/DDBJ whole genome shotgun (WGS) entry which is preliminary data.</text>
</comment>
<feature type="compositionally biased region" description="Basic residues" evidence="7">
    <location>
        <begin position="100"/>
        <end position="115"/>
    </location>
</feature>
<evidence type="ECO:0000313" key="10">
    <source>
        <dbReference type="Proteomes" id="UP000034841"/>
    </source>
</evidence>
<dbReference type="Proteomes" id="UP000034841">
    <property type="component" value="Unassembled WGS sequence"/>
</dbReference>
<protein>
    <submittedName>
        <fullName evidence="9">HMG (High mobility group) box</fullName>
    </submittedName>
</protein>
<dbReference type="SUPFAM" id="SSF47095">
    <property type="entry name" value="HMG-box"/>
    <property type="match status" value="1"/>
</dbReference>
<dbReference type="EMBL" id="LBBL01000051">
    <property type="protein sequence ID" value="KKF96296.1"/>
    <property type="molecule type" value="Genomic_DNA"/>
</dbReference>
<feature type="DNA-binding region" description="HMG box" evidence="6">
    <location>
        <begin position="160"/>
        <end position="228"/>
    </location>
</feature>
<evidence type="ECO:0000256" key="6">
    <source>
        <dbReference type="PROSITE-ProRule" id="PRU00267"/>
    </source>
</evidence>
<dbReference type="OrthoDB" id="2307332at2759"/>
<gene>
    <name evidence="9" type="ORF">CFO_g1365</name>
</gene>
<evidence type="ECO:0000256" key="3">
    <source>
        <dbReference type="ARBA" id="ARBA00023125"/>
    </source>
</evidence>
<evidence type="ECO:0000256" key="7">
    <source>
        <dbReference type="SAM" id="MobiDB-lite"/>
    </source>
</evidence>
<feature type="region of interest" description="Disordered" evidence="7">
    <location>
        <begin position="1"/>
        <end position="115"/>
    </location>
</feature>
<dbReference type="InterPro" id="IPR009071">
    <property type="entry name" value="HMG_box_dom"/>
</dbReference>
<evidence type="ECO:0000256" key="5">
    <source>
        <dbReference type="ARBA" id="ARBA00023242"/>
    </source>
</evidence>
<sequence length="437" mass="46504">MMPSAEPTSSNSVSGVCPVTAGATYPSQYGMGDSVRASEDDGMEYPAPSSTASQALGENIDIPGPAADEPQSESSHPEDESRNSSEPVSAVVDRVENAPSHRKRGARKPARRHSLTIRTPLAQLAGQFPRIQIPDINGFVNRPVEERFRELDTAKNPSEGKRPMNAFLLYRKAYQRLAKTIYGQKNHQYVSQICGDSWKIESRAVRDLFNDLAITERINQHMACRAYTERVSSDIDDSECTSPAMDADGGDSGLDIGELGISSPLHFGGDAALHRNMVPGSAFPSSDESSPLVVVAEGPLFVVSDDSPLFSAPVDSPLFAAFARSALAGANSGVGVGTWQTGLSMPIINISQPPPLPVPEFPLDTSSYQHPLSIELEASFSASEEGVDPALEPSEQGSFGVGNGVPTSQEPVNAEEDWVYYPPAPGTFSMAPGLGGI</sequence>
<evidence type="ECO:0000313" key="9">
    <source>
        <dbReference type="EMBL" id="KKF96296.1"/>
    </source>
</evidence>
<dbReference type="InterPro" id="IPR036910">
    <property type="entry name" value="HMG_box_dom_sf"/>
</dbReference>
<keyword evidence="4" id="KW-0804">Transcription</keyword>
<keyword evidence="2" id="KW-0805">Transcription regulation</keyword>
<keyword evidence="5 6" id="KW-0539">Nucleus</keyword>
<dbReference type="GO" id="GO:0005634">
    <property type="term" value="C:nucleus"/>
    <property type="evidence" value="ECO:0007669"/>
    <property type="project" value="UniProtKB-SubCell"/>
</dbReference>
<proteinExistence type="predicted"/>
<keyword evidence="10" id="KW-1185">Reference proteome</keyword>
<organism evidence="9 10">
    <name type="scientific">Ceratocystis fimbriata f. sp. platani</name>
    <dbReference type="NCBI Taxonomy" id="88771"/>
    <lineage>
        <taxon>Eukaryota</taxon>
        <taxon>Fungi</taxon>
        <taxon>Dikarya</taxon>
        <taxon>Ascomycota</taxon>
        <taxon>Pezizomycotina</taxon>
        <taxon>Sordariomycetes</taxon>
        <taxon>Hypocreomycetidae</taxon>
        <taxon>Microascales</taxon>
        <taxon>Ceratocystidaceae</taxon>
        <taxon>Ceratocystis</taxon>
    </lineage>
</organism>